<sequence length="923" mass="105886">MNVKWLFQSNRHASEQPQQNTKLSTPDQFIFTWTVRDYHEVADLYPTGRWFYSDSFVEPSHPQPTSKISNDNSDYLWRMCMYPNGVSQNDKNYLGLFLKAIPTDHERDGNSSGRERTYAFEVYRLESSLSTSLIVIFGRRQFLKLSEVYPDPTSKFDLIVRVRITNEENAAMMAAIADGTHGEFPLSTQIPKYFDDDRFCDVEFTFQDGTRIKAHRIILASQSKYFESLLSGQWVEGRSKIVPIKEIDYEIFRCVLFYLYTGKLEENLELDILKTAYMKADMLGLETFGKLLANRIAEDVNNDNWDEILLLGWQMNDSCLKNAAMQFIVSRWDELKNTENMQRVVACGNVDWIEELIASKIFGVHDSSDISNNLHGAVTKAITQKVLTNLVDKEEVSCKTYGKQSDQFETPSPNDLNEMDTKIQELKKEVNDYKDRNKQLQSVLNGLNNSLTNEQIETKINGLEKENKGYEERLTILRSGAKQLTEEEKKQIDELYEKNRKLWRQRKRMFEEIFNQIAEATERKTKDLVINLTFIELGIETDPIDINEDPLKNFNYLFSTLYPKLSPAATSRGAGTRNSIISVDSYYSSSSSNNTLYDEEEEIKEIIPMTTICVEQEIHRVAFKTLQQSIDLLKSLPNDEGFVYESKHVPSSTIGKHVRHVCDHFKSLFESKPLSLQRLGYTTDKFDLMDKPPNWNLDYDNRNRKSSIETSRMLAIKQIEQLQSTITNDCTTVPLSTPINISVTVDSDPLIDNSVPLQSTYGRELWFCCLHAIHHYALIRVICIEQDLSYPENFDSIESFSSSPFGIKYLSSDTTTNTTSNSTSSCDVNYFQCGAGCCKNGWECSKSLIDFCIVHCSSSPDIPSCGDGCCQEEGYICNTTDFKCYAPTYLFIKTSDGWSITFKSSKFTIFLIVFMTLSYVMIS</sequence>
<keyword evidence="3" id="KW-0233">DNA recombination</keyword>
<evidence type="ECO:0000313" key="10">
    <source>
        <dbReference type="Proteomes" id="UP000789706"/>
    </source>
</evidence>
<dbReference type="Pfam" id="PF00651">
    <property type="entry name" value="BTB"/>
    <property type="match status" value="1"/>
</dbReference>
<dbReference type="Gene3D" id="1.10.10.10">
    <property type="entry name" value="Winged helix-like DNA-binding domain superfamily/Winged helix DNA-binding domain"/>
    <property type="match status" value="1"/>
</dbReference>
<evidence type="ECO:0000313" key="9">
    <source>
        <dbReference type="EMBL" id="CAG8510375.1"/>
    </source>
</evidence>
<evidence type="ECO:0000256" key="1">
    <source>
        <dbReference type="ARBA" id="ARBA00004123"/>
    </source>
</evidence>
<dbReference type="Pfam" id="PF07106">
    <property type="entry name" value="WHD_TBPIP"/>
    <property type="match status" value="1"/>
</dbReference>
<dbReference type="Proteomes" id="UP000789706">
    <property type="component" value="Unassembled WGS sequence"/>
</dbReference>
<comment type="similarity">
    <text evidence="2">Belongs to the HOP2 family.</text>
</comment>
<dbReference type="SMART" id="SM00225">
    <property type="entry name" value="BTB"/>
    <property type="match status" value="1"/>
</dbReference>
<dbReference type="CDD" id="cd18186">
    <property type="entry name" value="BTB_POZ_ZBTB_KLHL-like"/>
    <property type="match status" value="1"/>
</dbReference>
<dbReference type="GO" id="GO:0010774">
    <property type="term" value="P:meiotic strand invasion involved in reciprocal meiotic recombination"/>
    <property type="evidence" value="ECO:0007669"/>
    <property type="project" value="TreeGrafter"/>
</dbReference>
<evidence type="ECO:0000256" key="2">
    <source>
        <dbReference type="ARBA" id="ARBA00007922"/>
    </source>
</evidence>
<dbReference type="InterPro" id="IPR011333">
    <property type="entry name" value="SKP1/BTB/POZ_sf"/>
</dbReference>
<dbReference type="Gene3D" id="3.30.710.10">
    <property type="entry name" value="Potassium Channel Kv1.1, Chain A"/>
    <property type="match status" value="1"/>
</dbReference>
<proteinExistence type="inferred from homology"/>
<feature type="coiled-coil region" evidence="6">
    <location>
        <begin position="416"/>
        <end position="487"/>
    </location>
</feature>
<organism evidence="9 10">
    <name type="scientific">Diversispora eburnea</name>
    <dbReference type="NCBI Taxonomy" id="1213867"/>
    <lineage>
        <taxon>Eukaryota</taxon>
        <taxon>Fungi</taxon>
        <taxon>Fungi incertae sedis</taxon>
        <taxon>Mucoromycota</taxon>
        <taxon>Glomeromycotina</taxon>
        <taxon>Glomeromycetes</taxon>
        <taxon>Diversisporales</taxon>
        <taxon>Diversisporaceae</taxon>
        <taxon>Diversispora</taxon>
    </lineage>
</organism>
<feature type="domain" description="MATH" evidence="8">
    <location>
        <begin position="28"/>
        <end position="164"/>
    </location>
</feature>
<dbReference type="PANTHER" id="PTHR15938:SF0">
    <property type="entry name" value="HOMOLOGOUS-PAIRING PROTEIN 2 HOMOLOG"/>
    <property type="match status" value="1"/>
</dbReference>
<dbReference type="EMBL" id="CAJVPK010000438">
    <property type="protein sequence ID" value="CAG8510375.1"/>
    <property type="molecule type" value="Genomic_DNA"/>
</dbReference>
<evidence type="ECO:0000259" key="8">
    <source>
        <dbReference type="PROSITE" id="PS50144"/>
    </source>
</evidence>
<evidence type="ECO:0000256" key="5">
    <source>
        <dbReference type="ARBA" id="ARBA00023254"/>
    </source>
</evidence>
<keyword evidence="6" id="KW-0175">Coiled coil</keyword>
<feature type="domain" description="BTB" evidence="7">
    <location>
        <begin position="200"/>
        <end position="268"/>
    </location>
</feature>
<dbReference type="AlphaFoldDB" id="A0A9N9F5H2"/>
<dbReference type="OrthoDB" id="6359816at2759"/>
<gene>
    <name evidence="9" type="ORF">DEBURN_LOCUS5142</name>
</gene>
<name>A0A9N9F5H2_9GLOM</name>
<dbReference type="PANTHER" id="PTHR15938">
    <property type="entry name" value="TBP-1 INTERACTING PROTEIN"/>
    <property type="match status" value="1"/>
</dbReference>
<dbReference type="GO" id="GO:0120230">
    <property type="term" value="F:recombinase activator activity"/>
    <property type="evidence" value="ECO:0007669"/>
    <property type="project" value="TreeGrafter"/>
</dbReference>
<dbReference type="GO" id="GO:0000709">
    <property type="term" value="P:meiotic joint molecule formation"/>
    <property type="evidence" value="ECO:0007669"/>
    <property type="project" value="TreeGrafter"/>
</dbReference>
<reference evidence="9" key="1">
    <citation type="submission" date="2021-06" db="EMBL/GenBank/DDBJ databases">
        <authorList>
            <person name="Kallberg Y."/>
            <person name="Tangrot J."/>
            <person name="Rosling A."/>
        </authorList>
    </citation>
    <scope>NUCLEOTIDE SEQUENCE</scope>
    <source>
        <strain evidence="9">AZ414A</strain>
    </source>
</reference>
<evidence type="ECO:0000256" key="6">
    <source>
        <dbReference type="SAM" id="Coils"/>
    </source>
</evidence>
<dbReference type="InterPro" id="IPR002083">
    <property type="entry name" value="MATH/TRAF_dom"/>
</dbReference>
<dbReference type="InterPro" id="IPR008974">
    <property type="entry name" value="TRAF-like"/>
</dbReference>
<dbReference type="InterPro" id="IPR000210">
    <property type="entry name" value="BTB/POZ_dom"/>
</dbReference>
<dbReference type="PROSITE" id="PS50144">
    <property type="entry name" value="MATH"/>
    <property type="match status" value="1"/>
</dbReference>
<keyword evidence="10" id="KW-1185">Reference proteome</keyword>
<accession>A0A9N9F5H2</accession>
<dbReference type="Gene3D" id="2.60.210.10">
    <property type="entry name" value="Apoptosis, Tumor Necrosis Factor Receptor Associated Protein 2, Chain A"/>
    <property type="match status" value="1"/>
</dbReference>
<dbReference type="GO" id="GO:0007129">
    <property type="term" value="P:homologous chromosome pairing at meiosis"/>
    <property type="evidence" value="ECO:0007669"/>
    <property type="project" value="TreeGrafter"/>
</dbReference>
<dbReference type="GO" id="GO:0120231">
    <property type="term" value="C:DNA recombinase auxiliary factor complex"/>
    <property type="evidence" value="ECO:0007669"/>
    <property type="project" value="TreeGrafter"/>
</dbReference>
<keyword evidence="5" id="KW-0469">Meiosis</keyword>
<dbReference type="InterPro" id="IPR036388">
    <property type="entry name" value="WH-like_DNA-bd_sf"/>
</dbReference>
<evidence type="ECO:0000259" key="7">
    <source>
        <dbReference type="PROSITE" id="PS50097"/>
    </source>
</evidence>
<keyword evidence="4" id="KW-0539">Nucleus</keyword>
<dbReference type="CDD" id="cd00121">
    <property type="entry name" value="MATH"/>
    <property type="match status" value="1"/>
</dbReference>
<dbReference type="PROSITE" id="PS50097">
    <property type="entry name" value="BTB"/>
    <property type="match status" value="1"/>
</dbReference>
<dbReference type="InterPro" id="IPR010776">
    <property type="entry name" value="Hop2_WH_dom"/>
</dbReference>
<dbReference type="GO" id="GO:0000794">
    <property type="term" value="C:condensed nuclear chromosome"/>
    <property type="evidence" value="ECO:0007669"/>
    <property type="project" value="TreeGrafter"/>
</dbReference>
<comment type="caution">
    <text evidence="9">The sequence shown here is derived from an EMBL/GenBank/DDBJ whole genome shotgun (WGS) entry which is preliminary data.</text>
</comment>
<dbReference type="GO" id="GO:0003690">
    <property type="term" value="F:double-stranded DNA binding"/>
    <property type="evidence" value="ECO:0007669"/>
    <property type="project" value="TreeGrafter"/>
</dbReference>
<evidence type="ECO:0000256" key="3">
    <source>
        <dbReference type="ARBA" id="ARBA00023172"/>
    </source>
</evidence>
<evidence type="ECO:0000256" key="4">
    <source>
        <dbReference type="ARBA" id="ARBA00023242"/>
    </source>
</evidence>
<dbReference type="SUPFAM" id="SSF49599">
    <property type="entry name" value="TRAF domain-like"/>
    <property type="match status" value="1"/>
</dbReference>
<comment type="subcellular location">
    <subcellularLocation>
        <location evidence="1">Nucleus</location>
    </subcellularLocation>
</comment>
<dbReference type="SUPFAM" id="SSF54695">
    <property type="entry name" value="POZ domain"/>
    <property type="match status" value="1"/>
</dbReference>
<protein>
    <submittedName>
        <fullName evidence="9">4228_t:CDS:1</fullName>
    </submittedName>
</protein>